<dbReference type="OrthoDB" id="127333at2"/>
<protein>
    <recommendedName>
        <fullName evidence="3">DUF1501 domain-containing protein</fullName>
    </recommendedName>
</protein>
<proteinExistence type="predicted"/>
<dbReference type="AlphaFoldDB" id="A0A1P8WCB2"/>
<accession>A0A1P8WCB2</accession>
<name>A0A1P8WCB2_9PLAN</name>
<dbReference type="STRING" id="1891926.Fuma_01296"/>
<evidence type="ECO:0000313" key="1">
    <source>
        <dbReference type="EMBL" id="APZ91705.1"/>
    </source>
</evidence>
<organism evidence="1 2">
    <name type="scientific">Fuerstiella marisgermanici</name>
    <dbReference type="NCBI Taxonomy" id="1891926"/>
    <lineage>
        <taxon>Bacteria</taxon>
        <taxon>Pseudomonadati</taxon>
        <taxon>Planctomycetota</taxon>
        <taxon>Planctomycetia</taxon>
        <taxon>Planctomycetales</taxon>
        <taxon>Planctomycetaceae</taxon>
        <taxon>Fuerstiella</taxon>
    </lineage>
</organism>
<dbReference type="PANTHER" id="PTHR43737">
    <property type="entry name" value="BLL7424 PROTEIN"/>
    <property type="match status" value="1"/>
</dbReference>
<dbReference type="SUPFAM" id="SSF53649">
    <property type="entry name" value="Alkaline phosphatase-like"/>
    <property type="match status" value="1"/>
</dbReference>
<dbReference type="PANTHER" id="PTHR43737:SF1">
    <property type="entry name" value="DUF1501 DOMAIN-CONTAINING PROTEIN"/>
    <property type="match status" value="1"/>
</dbReference>
<sequence length="447" mass="47995">MFGPASTSAGARTRHNRRWFLNSGMTALGGLSAAQLMSLQAASGASTSPTADKKAVILFWLSGGPSHIDMWDPKPDAPSEIRGPYSTIPTKLPGVRFSEHLPLQASIADKLSIIRSVDCSSSNHTPITMQAGNPLARRTNDGRDGDGYPSMGAVAAKFRGSNDADLPPFVGLADSWAADVWEAGHMGSDFSPVKGNELQGKFAMPPGIAADRFRSRQNIRQQLDLFGGSIANDQTLNQTDRFTQQAYDLVLSGKVQKAFNVDEESAETKAAYGTESMAKKALQARRLVEAGVTFVLVSGAWGYFDHHGDQVRWGGIEKGLTPLLPRVDRTLYALINDLEQRGILDSTLVLMMGEFGRAPVINKDAGRDHWTNVMSMVVAGGGLNHGQVIGSTDRRGGAIESSVVRPQDLAATTFQHLGIDLNAHWTNTQGRPIPIVVEGGRPIPELG</sequence>
<dbReference type="Proteomes" id="UP000187735">
    <property type="component" value="Chromosome"/>
</dbReference>
<dbReference type="Pfam" id="PF07394">
    <property type="entry name" value="DUF1501"/>
    <property type="match status" value="1"/>
</dbReference>
<evidence type="ECO:0000313" key="2">
    <source>
        <dbReference type="Proteomes" id="UP000187735"/>
    </source>
</evidence>
<gene>
    <name evidence="1" type="ORF">Fuma_01296</name>
</gene>
<dbReference type="InterPro" id="IPR017850">
    <property type="entry name" value="Alkaline_phosphatase_core_sf"/>
</dbReference>
<reference evidence="1 2" key="1">
    <citation type="journal article" date="2016" name="Front. Microbiol.">
        <title>Fuerstia marisgermanicae gen. nov., sp. nov., an Unusual Member of the Phylum Planctomycetes from the German Wadden Sea.</title>
        <authorList>
            <person name="Kohn T."/>
            <person name="Heuer A."/>
            <person name="Jogler M."/>
            <person name="Vollmers J."/>
            <person name="Boedeker C."/>
            <person name="Bunk B."/>
            <person name="Rast P."/>
            <person name="Borchert D."/>
            <person name="Glockner I."/>
            <person name="Freese H.M."/>
            <person name="Klenk H.P."/>
            <person name="Overmann J."/>
            <person name="Kaster A.K."/>
            <person name="Rohde M."/>
            <person name="Wiegand S."/>
            <person name="Jogler C."/>
        </authorList>
    </citation>
    <scope>NUCLEOTIDE SEQUENCE [LARGE SCALE GENOMIC DNA]</scope>
    <source>
        <strain evidence="1 2">NH11</strain>
    </source>
</reference>
<dbReference type="EMBL" id="CP017641">
    <property type="protein sequence ID" value="APZ91705.1"/>
    <property type="molecule type" value="Genomic_DNA"/>
</dbReference>
<dbReference type="InterPro" id="IPR010869">
    <property type="entry name" value="DUF1501"/>
</dbReference>
<dbReference type="KEGG" id="fmr:Fuma_01296"/>
<evidence type="ECO:0008006" key="3">
    <source>
        <dbReference type="Google" id="ProtNLM"/>
    </source>
</evidence>
<dbReference type="RefSeq" id="WP_083731854.1">
    <property type="nucleotide sequence ID" value="NZ_CP017641.1"/>
</dbReference>
<keyword evidence="2" id="KW-1185">Reference proteome</keyword>
<dbReference type="Gene3D" id="3.40.720.10">
    <property type="entry name" value="Alkaline Phosphatase, subunit A"/>
    <property type="match status" value="1"/>
</dbReference>